<evidence type="ECO:0000259" key="2">
    <source>
        <dbReference type="Pfam" id="PF01389"/>
    </source>
</evidence>
<keyword evidence="1" id="KW-0732">Signal</keyword>
<dbReference type="RefSeq" id="WP_144850442.1">
    <property type="nucleotide sequence ID" value="NZ_VMRJ01000004.1"/>
</dbReference>
<feature type="chain" id="PRO_5035315406" description="Outer membrane protein OmpA-like transmembrane domain-containing protein" evidence="1">
    <location>
        <begin position="22"/>
        <end position="229"/>
    </location>
</feature>
<comment type="caution">
    <text evidence="3">The sequence shown here is derived from an EMBL/GenBank/DDBJ whole genome shotgun (WGS) entry which is preliminary data.</text>
</comment>
<dbReference type="InterPro" id="IPR000498">
    <property type="entry name" value="OmpA-like_TM_dom"/>
</dbReference>
<gene>
    <name evidence="3" type="ORF">FNT36_17840</name>
</gene>
<sequence length="229" mass="25242">MFLFRLTLGTLLLGSSFAGYAQTTDPAAALRFYGGLGVYSSSHQDLGSWGNGARIPVQALVGYQLRPRLAVQLGVVYSGNRSTYDGQNGYYNNGIPVAYSVGSYSERSTTTSLLARYTLTRKLEHRFQADLLGGAKFEYSAYNDKGTYFDNRPATPSATPFDYTSTYKSALLSLGPSLRYRVVSRLDVVYDLTFDLPILGGNYSNSIYSPRPRLQATMALGLRYRFGRG</sequence>
<feature type="domain" description="Outer membrane protein OmpA-like transmembrane" evidence="2">
    <location>
        <begin position="32"/>
        <end position="229"/>
    </location>
</feature>
<dbReference type="Pfam" id="PF01389">
    <property type="entry name" value="OmpA_membrane"/>
    <property type="match status" value="1"/>
</dbReference>
<name>A0A558BSK2_9BACT</name>
<dbReference type="Proteomes" id="UP000317624">
    <property type="component" value="Unassembled WGS sequence"/>
</dbReference>
<organism evidence="3 4">
    <name type="scientific">Hymenobacter setariae</name>
    <dbReference type="NCBI Taxonomy" id="2594794"/>
    <lineage>
        <taxon>Bacteria</taxon>
        <taxon>Pseudomonadati</taxon>
        <taxon>Bacteroidota</taxon>
        <taxon>Cytophagia</taxon>
        <taxon>Cytophagales</taxon>
        <taxon>Hymenobacteraceae</taxon>
        <taxon>Hymenobacter</taxon>
    </lineage>
</organism>
<reference evidence="3 4" key="1">
    <citation type="submission" date="2019-07" db="EMBL/GenBank/DDBJ databases">
        <title>Hymenobacter sp. straun FUR1 Genome sequencing and assembly.</title>
        <authorList>
            <person name="Chhetri G."/>
        </authorList>
    </citation>
    <scope>NUCLEOTIDE SEQUENCE [LARGE SCALE GENOMIC DNA]</scope>
    <source>
        <strain evidence="3 4">Fur1</strain>
    </source>
</reference>
<proteinExistence type="predicted"/>
<protein>
    <recommendedName>
        <fullName evidence="2">Outer membrane protein OmpA-like transmembrane domain-containing protein</fullName>
    </recommendedName>
</protein>
<dbReference type="EMBL" id="VMRJ01000004">
    <property type="protein sequence ID" value="TVT39508.1"/>
    <property type="molecule type" value="Genomic_DNA"/>
</dbReference>
<evidence type="ECO:0000313" key="4">
    <source>
        <dbReference type="Proteomes" id="UP000317624"/>
    </source>
</evidence>
<keyword evidence="4" id="KW-1185">Reference proteome</keyword>
<feature type="signal peptide" evidence="1">
    <location>
        <begin position="1"/>
        <end position="21"/>
    </location>
</feature>
<dbReference type="OrthoDB" id="886433at2"/>
<dbReference type="GO" id="GO:0009279">
    <property type="term" value="C:cell outer membrane"/>
    <property type="evidence" value="ECO:0007669"/>
    <property type="project" value="InterPro"/>
</dbReference>
<dbReference type="AlphaFoldDB" id="A0A558BSK2"/>
<evidence type="ECO:0000313" key="3">
    <source>
        <dbReference type="EMBL" id="TVT39508.1"/>
    </source>
</evidence>
<evidence type="ECO:0000256" key="1">
    <source>
        <dbReference type="SAM" id="SignalP"/>
    </source>
</evidence>
<accession>A0A558BSK2</accession>